<evidence type="ECO:0000256" key="2">
    <source>
        <dbReference type="ARBA" id="ARBA00023157"/>
    </source>
</evidence>
<evidence type="ECO:0000256" key="3">
    <source>
        <dbReference type="ARBA" id="ARBA00038471"/>
    </source>
</evidence>
<dbReference type="SUPFAM" id="SSF101148">
    <property type="entry name" value="Plant invertase/pectin methylesterase inhibitor"/>
    <property type="match status" value="1"/>
</dbReference>
<evidence type="ECO:0000259" key="6">
    <source>
        <dbReference type="SMART" id="SM00856"/>
    </source>
</evidence>
<comment type="similarity">
    <text evidence="3">Belongs to the PMEI family.</text>
</comment>
<feature type="chain" id="PRO_5032411374" description="Pectinesterase inhibitor domain-containing protein" evidence="5">
    <location>
        <begin position="22"/>
        <end position="214"/>
    </location>
</feature>
<dbReference type="GO" id="GO:0004857">
    <property type="term" value="F:enzyme inhibitor activity"/>
    <property type="evidence" value="ECO:0007669"/>
    <property type="project" value="InterPro"/>
</dbReference>
<dbReference type="Proteomes" id="UP000652761">
    <property type="component" value="Unassembled WGS sequence"/>
</dbReference>
<dbReference type="InterPro" id="IPR034088">
    <property type="entry name" value="Pla_a_1-like"/>
</dbReference>
<dbReference type="Gene3D" id="1.20.140.40">
    <property type="entry name" value="Invertase/pectin methylesterase inhibitor family protein"/>
    <property type="match status" value="1"/>
</dbReference>
<comment type="caution">
    <text evidence="7">The sequence shown here is derived from an EMBL/GenBank/DDBJ whole genome shotgun (WGS) entry which is preliminary data.</text>
</comment>
<proteinExistence type="inferred from homology"/>
<gene>
    <name evidence="7" type="ORF">Taro_009346</name>
</gene>
<evidence type="ECO:0000256" key="4">
    <source>
        <dbReference type="SAM" id="MobiDB-lite"/>
    </source>
</evidence>
<keyword evidence="8" id="KW-1185">Reference proteome</keyword>
<feature type="domain" description="Pectinesterase inhibitor" evidence="6">
    <location>
        <begin position="18"/>
        <end position="159"/>
    </location>
</feature>
<dbReference type="InterPro" id="IPR035513">
    <property type="entry name" value="Invertase/methylesterase_inhib"/>
</dbReference>
<dbReference type="OrthoDB" id="1915198at2759"/>
<organism evidence="7 8">
    <name type="scientific">Colocasia esculenta</name>
    <name type="common">Wild taro</name>
    <name type="synonym">Arum esculentum</name>
    <dbReference type="NCBI Taxonomy" id="4460"/>
    <lineage>
        <taxon>Eukaryota</taxon>
        <taxon>Viridiplantae</taxon>
        <taxon>Streptophyta</taxon>
        <taxon>Embryophyta</taxon>
        <taxon>Tracheophyta</taxon>
        <taxon>Spermatophyta</taxon>
        <taxon>Magnoliopsida</taxon>
        <taxon>Liliopsida</taxon>
        <taxon>Araceae</taxon>
        <taxon>Aroideae</taxon>
        <taxon>Colocasieae</taxon>
        <taxon>Colocasia</taxon>
    </lineage>
</organism>
<accession>A0A843U0L5</accession>
<evidence type="ECO:0000256" key="5">
    <source>
        <dbReference type="SAM" id="SignalP"/>
    </source>
</evidence>
<evidence type="ECO:0000313" key="7">
    <source>
        <dbReference type="EMBL" id="MQL76935.1"/>
    </source>
</evidence>
<dbReference type="SMART" id="SM00856">
    <property type="entry name" value="PMEI"/>
    <property type="match status" value="1"/>
</dbReference>
<evidence type="ECO:0000256" key="1">
    <source>
        <dbReference type="ARBA" id="ARBA00022729"/>
    </source>
</evidence>
<keyword evidence="1 5" id="KW-0732">Signal</keyword>
<feature type="signal peptide" evidence="5">
    <location>
        <begin position="1"/>
        <end position="21"/>
    </location>
</feature>
<dbReference type="Pfam" id="PF04043">
    <property type="entry name" value="PMEI"/>
    <property type="match status" value="1"/>
</dbReference>
<name>A0A843U0L5_COLES</name>
<dbReference type="InterPro" id="IPR006501">
    <property type="entry name" value="Pectinesterase_inhib_dom"/>
</dbReference>
<sequence>MATRASLSFLSLLLLATLASASVEELCKKAAATDDKIKPDFCIKSLTAVPGSTTADDRGLGAIAGNLASQKAKTTLPKIAQLLQNAGSPQKDPLEDCRELYGEAVDDLKTAADDTSQGKYSDANTHFSKGMDVAAREEVAVTVGGGRQRAAPARRHRGIRHQRRPLNILENLVNGTVAGKNQQGSSARAELGGPRGIGRVALSSKRRSRPAKNH</sequence>
<dbReference type="EMBL" id="NMUH01000323">
    <property type="protein sequence ID" value="MQL76935.1"/>
    <property type="molecule type" value="Genomic_DNA"/>
</dbReference>
<dbReference type="AlphaFoldDB" id="A0A843U0L5"/>
<dbReference type="PANTHER" id="PTHR35357">
    <property type="entry name" value="OS02G0537100 PROTEIN"/>
    <property type="match status" value="1"/>
</dbReference>
<feature type="compositionally biased region" description="Basic residues" evidence="4">
    <location>
        <begin position="204"/>
        <end position="214"/>
    </location>
</feature>
<reference evidence="7" key="1">
    <citation type="submission" date="2017-07" db="EMBL/GenBank/DDBJ databases">
        <title>Taro Niue Genome Assembly and Annotation.</title>
        <authorList>
            <person name="Atibalentja N."/>
            <person name="Keating K."/>
            <person name="Fields C.J."/>
        </authorList>
    </citation>
    <scope>NUCLEOTIDE SEQUENCE</scope>
    <source>
        <strain evidence="7">Niue_2</strain>
        <tissue evidence="7">Leaf</tissue>
    </source>
</reference>
<feature type="region of interest" description="Disordered" evidence="4">
    <location>
        <begin position="178"/>
        <end position="214"/>
    </location>
</feature>
<protein>
    <recommendedName>
        <fullName evidence="6">Pectinesterase inhibitor domain-containing protein</fullName>
    </recommendedName>
</protein>
<evidence type="ECO:0000313" key="8">
    <source>
        <dbReference type="Proteomes" id="UP000652761"/>
    </source>
</evidence>
<keyword evidence="2" id="KW-1015">Disulfide bond</keyword>
<dbReference type="NCBIfam" id="TIGR01614">
    <property type="entry name" value="PME_inhib"/>
    <property type="match status" value="1"/>
</dbReference>
<dbReference type="CDD" id="cd15795">
    <property type="entry name" value="PMEI-Pla_a_1_like"/>
    <property type="match status" value="1"/>
</dbReference>
<dbReference type="PANTHER" id="PTHR35357:SF8">
    <property type="entry name" value="OS01G0111000 PROTEIN"/>
    <property type="match status" value="1"/>
</dbReference>